<dbReference type="InterPro" id="IPR004408">
    <property type="entry name" value="Biotin_CoA_COase_ligase"/>
</dbReference>
<protein>
    <recommendedName>
        <fullName evidence="2">BPL/LPL catalytic domain-containing protein</fullName>
    </recommendedName>
</protein>
<dbReference type="AlphaFoldDB" id="A0A381SEE9"/>
<dbReference type="SUPFAM" id="SSF55681">
    <property type="entry name" value="Class II aaRS and biotin synthetases"/>
    <property type="match status" value="1"/>
</dbReference>
<dbReference type="Pfam" id="PF03099">
    <property type="entry name" value="BPL_LplA_LipB"/>
    <property type="match status" value="1"/>
</dbReference>
<proteinExistence type="predicted"/>
<dbReference type="PANTHER" id="PTHR12835:SF5">
    <property type="entry name" value="BIOTIN--PROTEIN LIGASE"/>
    <property type="match status" value="1"/>
</dbReference>
<feature type="domain" description="BPL/LPL catalytic" evidence="2">
    <location>
        <begin position="82"/>
        <end position="193"/>
    </location>
</feature>
<evidence type="ECO:0000259" key="2">
    <source>
        <dbReference type="Pfam" id="PF03099"/>
    </source>
</evidence>
<dbReference type="EMBL" id="UINC01003006">
    <property type="protein sequence ID" value="SVA02450.1"/>
    <property type="molecule type" value="Genomic_DNA"/>
</dbReference>
<evidence type="ECO:0000313" key="3">
    <source>
        <dbReference type="EMBL" id="SVA02450.1"/>
    </source>
</evidence>
<dbReference type="GO" id="GO:0005737">
    <property type="term" value="C:cytoplasm"/>
    <property type="evidence" value="ECO:0007669"/>
    <property type="project" value="TreeGrafter"/>
</dbReference>
<accession>A0A381SEE9</accession>
<dbReference type="GO" id="GO:0004077">
    <property type="term" value="F:biotin--[biotin carboxyl-carrier protein] ligase activity"/>
    <property type="evidence" value="ECO:0007669"/>
    <property type="project" value="InterPro"/>
</dbReference>
<dbReference type="NCBIfam" id="TIGR00121">
    <property type="entry name" value="birA_ligase"/>
    <property type="match status" value="1"/>
</dbReference>
<name>A0A381SEE9_9ZZZZ</name>
<dbReference type="PANTHER" id="PTHR12835">
    <property type="entry name" value="BIOTIN PROTEIN LIGASE"/>
    <property type="match status" value="1"/>
</dbReference>
<sequence length="315" mass="35326">MLVYTDNTDYADSVLDEKPNWRETRQQGLNKNIQPLAAELIRNNAFYRGEINRPGNWKHLFVLEFTPVSQYDILIRISRSEAELPDGILCLAESGENFHGYKNRPWISLPGNIHLSAYLSPNQQVEHFTSGFIILSAVSVIQTIDSIKELTGKASVKWVNDIVIDSKKICGVLANTKTMGNIITGAVLGIGLNVEITPQIPPGRLNLSAASLFDFVTEKNYCSQKIILDRLINTLDDNYQRLLKNKYSNLLNIYQERSFVIGKRVRVFSDTPTEQSEEIAQGKVTGLGDNLELLIEGMDHPITAGRIVIEDGINH</sequence>
<keyword evidence="1" id="KW-0436">Ligase</keyword>
<dbReference type="InterPro" id="IPR045864">
    <property type="entry name" value="aa-tRNA-synth_II/BPL/LPL"/>
</dbReference>
<reference evidence="3" key="1">
    <citation type="submission" date="2018-05" db="EMBL/GenBank/DDBJ databases">
        <authorList>
            <person name="Lanie J.A."/>
            <person name="Ng W.-L."/>
            <person name="Kazmierczak K.M."/>
            <person name="Andrzejewski T.M."/>
            <person name="Davidsen T.M."/>
            <person name="Wayne K.J."/>
            <person name="Tettelin H."/>
            <person name="Glass J.I."/>
            <person name="Rusch D."/>
            <person name="Podicherti R."/>
            <person name="Tsui H.-C.T."/>
            <person name="Winkler M.E."/>
        </authorList>
    </citation>
    <scope>NUCLEOTIDE SEQUENCE</scope>
</reference>
<dbReference type="Gene3D" id="3.30.930.10">
    <property type="entry name" value="Bira Bifunctional Protein, Domain 2"/>
    <property type="match status" value="1"/>
</dbReference>
<evidence type="ECO:0000256" key="1">
    <source>
        <dbReference type="ARBA" id="ARBA00022598"/>
    </source>
</evidence>
<gene>
    <name evidence="3" type="ORF">METZ01_LOCUS55304</name>
</gene>
<dbReference type="InterPro" id="IPR004143">
    <property type="entry name" value="BPL_LPL_catalytic"/>
</dbReference>
<organism evidence="3">
    <name type="scientific">marine metagenome</name>
    <dbReference type="NCBI Taxonomy" id="408172"/>
    <lineage>
        <taxon>unclassified sequences</taxon>
        <taxon>metagenomes</taxon>
        <taxon>ecological metagenomes</taxon>
    </lineage>
</organism>